<accession>A0A1F5SNC2</accession>
<proteinExistence type="predicted"/>
<evidence type="ECO:0000313" key="2">
    <source>
        <dbReference type="Proteomes" id="UP000178367"/>
    </source>
</evidence>
<dbReference type="STRING" id="1797994.A2227_06645"/>
<dbReference type="EMBL" id="MFGB01000002">
    <property type="protein sequence ID" value="OGF28149.1"/>
    <property type="molecule type" value="Genomic_DNA"/>
</dbReference>
<organism evidence="1 2">
    <name type="scientific">Candidatus Falkowbacteria bacterium RIFOXYA2_FULL_47_19</name>
    <dbReference type="NCBI Taxonomy" id="1797994"/>
    <lineage>
        <taxon>Bacteria</taxon>
        <taxon>Candidatus Falkowiibacteriota</taxon>
    </lineage>
</organism>
<name>A0A1F5SNC2_9BACT</name>
<dbReference type="Proteomes" id="UP000178367">
    <property type="component" value="Unassembled WGS sequence"/>
</dbReference>
<reference evidence="1 2" key="1">
    <citation type="journal article" date="2016" name="Nat. Commun.">
        <title>Thousands of microbial genomes shed light on interconnected biogeochemical processes in an aquifer system.</title>
        <authorList>
            <person name="Anantharaman K."/>
            <person name="Brown C.T."/>
            <person name="Hug L.A."/>
            <person name="Sharon I."/>
            <person name="Castelle C.J."/>
            <person name="Probst A.J."/>
            <person name="Thomas B.C."/>
            <person name="Singh A."/>
            <person name="Wilkins M.J."/>
            <person name="Karaoz U."/>
            <person name="Brodie E.L."/>
            <person name="Williams K.H."/>
            <person name="Hubbard S.S."/>
            <person name="Banfield J.F."/>
        </authorList>
    </citation>
    <scope>NUCLEOTIDE SEQUENCE [LARGE SCALE GENOMIC DNA]</scope>
</reference>
<evidence type="ECO:0000313" key="1">
    <source>
        <dbReference type="EMBL" id="OGF28149.1"/>
    </source>
</evidence>
<gene>
    <name evidence="1" type="ORF">A2227_06645</name>
</gene>
<protein>
    <recommendedName>
        <fullName evidence="3">NERD domain-containing protein</fullName>
    </recommendedName>
</protein>
<sequence>MSKEQEKRKELFIKQPVIYDKKGNGHPIDNDVGRLLIQKGDGKVTEQEILLLLRKYNLKDTLILIGNYSRYIYHRNTDHFGKAGHAEEGTGIIVTQFALAYIANLLILSGANNSSQNTLKDDPYSFLALCNIYGNKLISPELEDGKKFDQDSFISFMVRMWYEQMSSVQFNIENLLTRNIVLFDYLAKEIEPKKFAKLSDIFLEENGITIDEYIKIGFGFFAGTRDHSAFRVTYLSNAKIEAFEKIFTEEKVNSFLNILAVNYERFNQFDKQINQGLDPVYTKNRFNPLFTYPVIKEKEVNGDDIYIIPNIAAFAYKTFGGLFWWFNNYFEQVDNKKKLHLNFREFFGNNIFEEYVGLILKEIYGEQNVSPEIIYSKQNNRFTDWQVFKENKCYLFEVKANQFALLSRQTGNLETIVNSELKKVVDAIIETYKNIQDINKFEELARFRGKEIIPIIVFLEIPLVSSDLYEENINALLAEKEKKENLVGLKNFKYHLLNIDELELYSSVKDEIDIEKVFNAVKGDRSQGFTSYISKINDEKPLHNEYLDKIYEDFFSEYIIDPKR</sequence>
<dbReference type="AlphaFoldDB" id="A0A1F5SNC2"/>
<evidence type="ECO:0008006" key="3">
    <source>
        <dbReference type="Google" id="ProtNLM"/>
    </source>
</evidence>
<comment type="caution">
    <text evidence="1">The sequence shown here is derived from an EMBL/GenBank/DDBJ whole genome shotgun (WGS) entry which is preliminary data.</text>
</comment>